<evidence type="ECO:0000313" key="1">
    <source>
        <dbReference type="EMBL" id="CAA9436509.1"/>
    </source>
</evidence>
<reference evidence="1" key="1">
    <citation type="submission" date="2020-02" db="EMBL/GenBank/DDBJ databases">
        <authorList>
            <person name="Meier V. D."/>
        </authorList>
    </citation>
    <scope>NUCLEOTIDE SEQUENCE</scope>
    <source>
        <strain evidence="1">AVDCRST_MAG01</strain>
    </source>
</reference>
<gene>
    <name evidence="1" type="ORF">AVDCRST_MAG01-01-3303</name>
</gene>
<dbReference type="AlphaFoldDB" id="A0A6J4Q8F2"/>
<dbReference type="EMBL" id="CADCUW010000431">
    <property type="protein sequence ID" value="CAA9436509.1"/>
    <property type="molecule type" value="Genomic_DNA"/>
</dbReference>
<name>A0A6J4Q8F2_9ACTN</name>
<sequence length="140" mass="15283">MVQPVAEKVVELLEGYAWELENASRRGDASGKASIEERLGEVRCAIDALDESSEAEPAVEPFPEVETAGALASVVLESAQARFGERRFHPSSGEIHPGNWYALWVHLEGVGEVEVRARLLADRPDQAIAIARPPADKRRA</sequence>
<protein>
    <submittedName>
        <fullName evidence="1">Uncharacterized protein</fullName>
    </submittedName>
</protein>
<organism evidence="1">
    <name type="scientific">uncultured Rubrobacteraceae bacterium</name>
    <dbReference type="NCBI Taxonomy" id="349277"/>
    <lineage>
        <taxon>Bacteria</taxon>
        <taxon>Bacillati</taxon>
        <taxon>Actinomycetota</taxon>
        <taxon>Rubrobacteria</taxon>
        <taxon>Rubrobacterales</taxon>
        <taxon>Rubrobacteraceae</taxon>
        <taxon>environmental samples</taxon>
    </lineage>
</organism>
<proteinExistence type="predicted"/>
<accession>A0A6J4Q8F2</accession>